<evidence type="ECO:0000256" key="4">
    <source>
        <dbReference type="ARBA" id="ARBA00022614"/>
    </source>
</evidence>
<keyword evidence="6" id="KW-0732">Signal</keyword>
<evidence type="ECO:0000256" key="6">
    <source>
        <dbReference type="ARBA" id="ARBA00022729"/>
    </source>
</evidence>
<organism evidence="16 17">
    <name type="scientific">Triplophysa tibetana</name>
    <dbReference type="NCBI Taxonomy" id="1572043"/>
    <lineage>
        <taxon>Eukaryota</taxon>
        <taxon>Metazoa</taxon>
        <taxon>Chordata</taxon>
        <taxon>Craniata</taxon>
        <taxon>Vertebrata</taxon>
        <taxon>Euteleostomi</taxon>
        <taxon>Actinopterygii</taxon>
        <taxon>Neopterygii</taxon>
        <taxon>Teleostei</taxon>
        <taxon>Ostariophysi</taxon>
        <taxon>Cypriniformes</taxon>
        <taxon>Nemacheilidae</taxon>
        <taxon>Triplophysa</taxon>
    </lineage>
</organism>
<protein>
    <submittedName>
        <fullName evidence="16">Leucine-rich repeat and transmembrane domain-containing protein 1</fullName>
    </submittedName>
</protein>
<evidence type="ECO:0000256" key="13">
    <source>
        <dbReference type="SAM" id="MobiDB-lite"/>
    </source>
</evidence>
<dbReference type="Gene3D" id="3.80.10.10">
    <property type="entry name" value="Ribonuclease Inhibitor"/>
    <property type="match status" value="1"/>
</dbReference>
<evidence type="ECO:0000259" key="15">
    <source>
        <dbReference type="SMART" id="SM00082"/>
    </source>
</evidence>
<keyword evidence="4" id="KW-0433">Leucine-rich repeat</keyword>
<gene>
    <name evidence="16" type="ORF">E1301_Tti019985</name>
</gene>
<dbReference type="Proteomes" id="UP000324632">
    <property type="component" value="Chromosome 12"/>
</dbReference>
<feature type="transmembrane region" description="Helical" evidence="14">
    <location>
        <begin position="327"/>
        <end position="358"/>
    </location>
</feature>
<keyword evidence="11" id="KW-1015">Disulfide bond</keyword>
<feature type="domain" description="LRRCT" evidence="15">
    <location>
        <begin position="212"/>
        <end position="265"/>
    </location>
</feature>
<dbReference type="Pfam" id="PF13855">
    <property type="entry name" value="LRR_8"/>
    <property type="match status" value="2"/>
</dbReference>
<sequence>MGDVTNSAPEESKDIPQDTLLPRLPRGLAVPEAEAGVLFALSFLVLLQAVSSCPKECSCDAHTKVADCGGKSLYDVPRKLHEDTLELYLQNNRIRGLGSMFFRETPQLQVLDLANNSISTLSPSALLGLRGLKILSLANNSIREVDRRLLVSIRNLTLLDLSYNSIGGLPAAFADSFHHLTHLSLHHNRLTKLDRVHLEALGNLKILGLKGNPWRCDCHLIGLKLWLETFAFKGGVVDGITCVQPHLMQERDLRHIPYELFHACMITSYSYLFANIHYLDSKHRTLGGHLHPSSRAPAGGDFNPQGEYALPDCEAKQRPRPVNYRHAMATVVITGVVCGIVFLMMVAAAIYGCAYAAINARYQRELKRKATEADREERKSSERDQEKTPPE</sequence>
<reference evidence="16 17" key="1">
    <citation type="journal article" date="2019" name="Mol. Ecol. Resour.">
        <title>Chromosome-level genome assembly of Triplophysa tibetana, a fish adapted to the harsh high-altitude environment of the Tibetan Plateau.</title>
        <authorList>
            <person name="Yang X."/>
            <person name="Liu H."/>
            <person name="Ma Z."/>
            <person name="Zou Y."/>
            <person name="Zou M."/>
            <person name="Mao Y."/>
            <person name="Li X."/>
            <person name="Wang H."/>
            <person name="Chen T."/>
            <person name="Wang W."/>
            <person name="Yang R."/>
        </authorList>
    </citation>
    <scope>NUCLEOTIDE SEQUENCE [LARGE SCALE GENOMIC DNA]</scope>
    <source>
        <strain evidence="16">TTIB1903HZAU</strain>
        <tissue evidence="16">Muscle</tissue>
    </source>
</reference>
<dbReference type="InterPro" id="IPR050541">
    <property type="entry name" value="LRR_TM_domain-containing"/>
</dbReference>
<dbReference type="SUPFAM" id="SSF52058">
    <property type="entry name" value="L domain-like"/>
    <property type="match status" value="1"/>
</dbReference>
<dbReference type="InterPro" id="IPR001611">
    <property type="entry name" value="Leu-rich_rpt"/>
</dbReference>
<dbReference type="InterPro" id="IPR032675">
    <property type="entry name" value="LRR_dom_sf"/>
</dbReference>
<evidence type="ECO:0000313" key="17">
    <source>
        <dbReference type="Proteomes" id="UP000324632"/>
    </source>
</evidence>
<evidence type="ECO:0000256" key="7">
    <source>
        <dbReference type="ARBA" id="ARBA00022737"/>
    </source>
</evidence>
<dbReference type="InterPro" id="IPR000483">
    <property type="entry name" value="Cys-rich_flank_reg_C"/>
</dbReference>
<evidence type="ECO:0000256" key="8">
    <source>
        <dbReference type="ARBA" id="ARBA00022989"/>
    </source>
</evidence>
<keyword evidence="10 14" id="KW-0472">Membrane</keyword>
<evidence type="ECO:0000256" key="5">
    <source>
        <dbReference type="ARBA" id="ARBA00022692"/>
    </source>
</evidence>
<proteinExistence type="predicted"/>
<dbReference type="SMART" id="SM00082">
    <property type="entry name" value="LRRCT"/>
    <property type="match status" value="1"/>
</dbReference>
<evidence type="ECO:0000256" key="1">
    <source>
        <dbReference type="ARBA" id="ARBA00004162"/>
    </source>
</evidence>
<evidence type="ECO:0000256" key="10">
    <source>
        <dbReference type="ARBA" id="ARBA00023136"/>
    </source>
</evidence>
<evidence type="ECO:0000256" key="14">
    <source>
        <dbReference type="SAM" id="Phobius"/>
    </source>
</evidence>
<evidence type="ECO:0000256" key="11">
    <source>
        <dbReference type="ARBA" id="ARBA00023157"/>
    </source>
</evidence>
<dbReference type="PANTHER" id="PTHR24369">
    <property type="entry name" value="ANTIGEN BSP, PUTATIVE-RELATED"/>
    <property type="match status" value="1"/>
</dbReference>
<dbReference type="GO" id="GO:0005886">
    <property type="term" value="C:plasma membrane"/>
    <property type="evidence" value="ECO:0007669"/>
    <property type="project" value="UniProtKB-SubCell"/>
</dbReference>
<name>A0A5A9NVG3_9TELE</name>
<comment type="subcellular location">
    <subcellularLocation>
        <location evidence="1">Cell membrane</location>
        <topology evidence="1">Single-pass membrane protein</topology>
    </subcellularLocation>
</comment>
<dbReference type="PANTHER" id="PTHR24369:SF175">
    <property type="entry name" value="LEUCINE RICH REPEATS AND TRANSMEMBRANE DOMAINS 2"/>
    <property type="match status" value="1"/>
</dbReference>
<dbReference type="InterPro" id="IPR003591">
    <property type="entry name" value="Leu-rich_rpt_typical-subtyp"/>
</dbReference>
<keyword evidence="8 14" id="KW-1133">Transmembrane helix</keyword>
<keyword evidence="12" id="KW-0407">Ion channel</keyword>
<accession>A0A5A9NVG3</accession>
<evidence type="ECO:0000256" key="3">
    <source>
        <dbReference type="ARBA" id="ARBA00022475"/>
    </source>
</evidence>
<feature type="region of interest" description="Disordered" evidence="13">
    <location>
        <begin position="367"/>
        <end position="391"/>
    </location>
</feature>
<keyword evidence="17" id="KW-1185">Reference proteome</keyword>
<keyword evidence="2" id="KW-0813">Transport</keyword>
<evidence type="ECO:0000256" key="12">
    <source>
        <dbReference type="ARBA" id="ARBA00023303"/>
    </source>
</evidence>
<dbReference type="EMBL" id="SOYY01000012">
    <property type="protein sequence ID" value="KAA0713548.1"/>
    <property type="molecule type" value="Genomic_DNA"/>
</dbReference>
<keyword evidence="3" id="KW-1003">Cell membrane</keyword>
<evidence type="ECO:0000256" key="9">
    <source>
        <dbReference type="ARBA" id="ARBA00023065"/>
    </source>
</evidence>
<keyword evidence="5 14" id="KW-0812">Transmembrane</keyword>
<dbReference type="AlphaFoldDB" id="A0A5A9NVG3"/>
<evidence type="ECO:0000256" key="2">
    <source>
        <dbReference type="ARBA" id="ARBA00022448"/>
    </source>
</evidence>
<keyword evidence="7" id="KW-0677">Repeat</keyword>
<keyword evidence="9" id="KW-0406">Ion transport</keyword>
<comment type="caution">
    <text evidence="16">The sequence shown here is derived from an EMBL/GenBank/DDBJ whole genome shotgun (WGS) entry which is preliminary data.</text>
</comment>
<dbReference type="PROSITE" id="PS51450">
    <property type="entry name" value="LRR"/>
    <property type="match status" value="2"/>
</dbReference>
<dbReference type="SMART" id="SM00369">
    <property type="entry name" value="LRR_TYP"/>
    <property type="match status" value="4"/>
</dbReference>
<dbReference type="GO" id="GO:0071805">
    <property type="term" value="P:potassium ion transmembrane transport"/>
    <property type="evidence" value="ECO:0007669"/>
    <property type="project" value="UniProtKB-ARBA"/>
</dbReference>
<evidence type="ECO:0000313" key="16">
    <source>
        <dbReference type="EMBL" id="KAA0713548.1"/>
    </source>
</evidence>
<dbReference type="FunFam" id="3.80.10.10:FF:000015">
    <property type="entry name" value="Leucine rich repeat containing 38"/>
    <property type="match status" value="1"/>
</dbReference>